<dbReference type="Pfam" id="PF08659">
    <property type="entry name" value="KR"/>
    <property type="match status" value="1"/>
</dbReference>
<name>A0A060Q371_NOCBR</name>
<dbReference type="InterPro" id="IPR036736">
    <property type="entry name" value="ACP-like_sf"/>
</dbReference>
<dbReference type="PANTHER" id="PTHR22754:SF32">
    <property type="entry name" value="DISCO-INTERACTING PROTEIN 2"/>
    <property type="match status" value="1"/>
</dbReference>
<dbReference type="EMBL" id="AB701605">
    <property type="protein sequence ID" value="BAO99189.1"/>
    <property type="molecule type" value="Genomic_DNA"/>
</dbReference>
<dbReference type="Gene3D" id="1.10.1200.10">
    <property type="entry name" value="ACP-like"/>
    <property type="match status" value="1"/>
</dbReference>
<organism evidence="6">
    <name type="scientific">Nocardia brasiliensis</name>
    <dbReference type="NCBI Taxonomy" id="37326"/>
    <lineage>
        <taxon>Bacteria</taxon>
        <taxon>Bacillati</taxon>
        <taxon>Actinomycetota</taxon>
        <taxon>Actinomycetes</taxon>
        <taxon>Mycobacteriales</taxon>
        <taxon>Nocardiaceae</taxon>
        <taxon>Nocardia</taxon>
    </lineage>
</organism>
<dbReference type="PROSITE" id="PS00455">
    <property type="entry name" value="AMP_BINDING"/>
    <property type="match status" value="1"/>
</dbReference>
<dbReference type="InterPro" id="IPR000873">
    <property type="entry name" value="AMP-dep_synth/lig_dom"/>
</dbReference>
<dbReference type="GO" id="GO:0006633">
    <property type="term" value="P:fatty acid biosynthetic process"/>
    <property type="evidence" value="ECO:0007669"/>
    <property type="project" value="TreeGrafter"/>
</dbReference>
<evidence type="ECO:0000259" key="5">
    <source>
        <dbReference type="SMART" id="SM00822"/>
    </source>
</evidence>
<dbReference type="SMART" id="SM00822">
    <property type="entry name" value="PKS_KR"/>
    <property type="match status" value="1"/>
</dbReference>
<evidence type="ECO:0000256" key="3">
    <source>
        <dbReference type="ARBA" id="ARBA00022553"/>
    </source>
</evidence>
<dbReference type="Gene3D" id="3.40.50.720">
    <property type="entry name" value="NAD(P)-binding Rossmann-like Domain"/>
    <property type="match status" value="1"/>
</dbReference>
<dbReference type="InterPro" id="IPR042099">
    <property type="entry name" value="ANL_N_sf"/>
</dbReference>
<dbReference type="PANTHER" id="PTHR22754">
    <property type="entry name" value="DISCO-INTERACTING PROTEIN 2 DIP2 -RELATED"/>
    <property type="match status" value="1"/>
</dbReference>
<keyword evidence="2" id="KW-0596">Phosphopantetheine</keyword>
<comment type="similarity">
    <text evidence="1">Belongs to the ATP-dependent AMP-binding enzyme family.</text>
</comment>
<dbReference type="GO" id="GO:0005886">
    <property type="term" value="C:plasma membrane"/>
    <property type="evidence" value="ECO:0007669"/>
    <property type="project" value="TreeGrafter"/>
</dbReference>
<dbReference type="InterPro" id="IPR009081">
    <property type="entry name" value="PP-bd_ACP"/>
</dbReference>
<dbReference type="GO" id="GO:0070566">
    <property type="term" value="F:adenylyltransferase activity"/>
    <property type="evidence" value="ECO:0007669"/>
    <property type="project" value="TreeGrafter"/>
</dbReference>
<dbReference type="InterPro" id="IPR013968">
    <property type="entry name" value="PKS_KR"/>
</dbReference>
<dbReference type="InterPro" id="IPR045851">
    <property type="entry name" value="AMP-bd_C_sf"/>
</dbReference>
<evidence type="ECO:0000256" key="4">
    <source>
        <dbReference type="SAM" id="MobiDB-lite"/>
    </source>
</evidence>
<protein>
    <submittedName>
        <fullName evidence="6">Putative non-ribosomal peptide synthetase/polyketide synthase</fullName>
    </submittedName>
</protein>
<feature type="domain" description="Ketoreductase" evidence="5">
    <location>
        <begin position="907"/>
        <end position="1092"/>
    </location>
</feature>
<keyword evidence="3" id="KW-0597">Phosphoprotein</keyword>
<evidence type="ECO:0000256" key="1">
    <source>
        <dbReference type="ARBA" id="ARBA00006432"/>
    </source>
</evidence>
<dbReference type="Gene3D" id="3.40.50.12780">
    <property type="entry name" value="N-terminal domain of ligase-like"/>
    <property type="match status" value="1"/>
</dbReference>
<proteinExistence type="inferred from homology"/>
<accession>A0A060Q371</accession>
<dbReference type="Pfam" id="PF00550">
    <property type="entry name" value="PP-binding"/>
    <property type="match status" value="1"/>
</dbReference>
<dbReference type="InterPro" id="IPR057326">
    <property type="entry name" value="KR_dom"/>
</dbReference>
<dbReference type="InterPro" id="IPR020845">
    <property type="entry name" value="AMP-binding_CS"/>
</dbReference>
<evidence type="ECO:0000313" key="6">
    <source>
        <dbReference type="EMBL" id="BAO99189.1"/>
    </source>
</evidence>
<feature type="region of interest" description="Disordered" evidence="4">
    <location>
        <begin position="1"/>
        <end position="29"/>
    </location>
</feature>
<dbReference type="SUPFAM" id="SSF47336">
    <property type="entry name" value="ACP-like"/>
    <property type="match status" value="1"/>
</dbReference>
<evidence type="ECO:0000256" key="2">
    <source>
        <dbReference type="ARBA" id="ARBA00022450"/>
    </source>
</evidence>
<dbReference type="Pfam" id="PF00501">
    <property type="entry name" value="AMP-binding"/>
    <property type="match status" value="1"/>
</dbReference>
<dbReference type="SUPFAM" id="SSF51735">
    <property type="entry name" value="NAD(P)-binding Rossmann-fold domains"/>
    <property type="match status" value="2"/>
</dbReference>
<dbReference type="InterPro" id="IPR036291">
    <property type="entry name" value="NAD(P)-bd_dom_sf"/>
</dbReference>
<reference evidence="6" key="1">
    <citation type="journal article" date="2014" name="BMC Genomics">
        <title>Genome based analysis of type-I polyketide synthase and nonribosomal peptide synthetase gene clusters in seven strains of five representative Nocardia species.</title>
        <authorList>
            <person name="Komaki H."/>
            <person name="Ichikawa N."/>
            <person name="Hosoyama A."/>
            <person name="Takahashi-Nakaguchi A."/>
            <person name="Matsuzawa T."/>
            <person name="Suzuki K."/>
            <person name="Fujita N."/>
            <person name="Gonoi T."/>
        </authorList>
    </citation>
    <scope>NUCLEOTIDE SEQUENCE</scope>
    <source>
        <strain evidence="6">IFM 10847</strain>
    </source>
</reference>
<sequence>MAARGHRMVGATLPGRLGAGPRRSRRRRDPMSTAFVQQIFARPDVLDCLAIPAEVPGEYRVYVVPSADADPIEVQRELSRTPKIAVRVLRRIPRLPDGEPDLAALPEAQAAQDWVPVRYPLGHRRVGFHHPAQDHASPTVRRLAQAAGPELVVTRADPRTLPEALRAASATAHAVVTVGPDGETHLPYDRLLERGLRLAAGLSGRGLLPGAKVVLALHDLADYVVAVWGCLLGGFVPVTTVEPKRDDVGVLVALSQRLADAPILTSPALAEPLEPAVSVGELCTAAALPVTEVHAPDPDDVAVLVLSSGSTGRPKLIPLTHRAIVENALAARQVDLIRAGETSLNWLPFDHAPALVMYLLRDAVLGCTSVHASTSYITAAPLRWLDLLERHRVAHTWSANFGYRMLTAALEQAPQRRWDLSALRTLLNAGEQCIPAVVDGFLRELGRFGITAASFVHMWGMAETATAASCAYFDAADNIVTHSGIDYISMGAPAPGSRLRIVDENLLPQDEYTIGRLQVCGSRVTPGYLDSPEANAAAFTVDGWLDTGDLAFLADGKLVITGRAKDVVVVNGAKYHSHTIEELVHEIEGVRRGYAAAVGVADPELGTELLGICYVPTDSGDQRRTAARITATVGERLGLPVGVIAAITTAEFPRTTGGKIQRAVLARRLADGELADRVVDGIGGVSGTTPDCVYVTEWRSVPPSPRHVTGLRGPIVLFADESGVAEEFTRQVPGSYLLVRRGATFRRTEDGYVIDPDLDEHWAAVRSALGTPQTVVYLWSIAAEIDSCAKHLVSAIQCCTHDGAGPRLITVSRGARVLIGTESGIVAAAATAAVTAVYRQEYPGSEAVHIDLAESAPERTARDLAIALADHSTAYPELAWRQGRPYVPALTRVDAPITEPRPLRANGRYLVLGGAGGIGTELVRNLAATSRAQFLILGRRALDAPNNTALQANWRKLWDASAQADYAAVDLRDEAAVRAAVAAAENRWGAPLDGVIHLAGEYRLRALRAERSADWDLTAAGHIRGLLVAAALVRERPGSRLIIGSSLMGEFPAAGCAAYAATNALSRALTAELRRRDGTPITRLAWSLWRETGVNAGNRYEAAAAARGFLALRPDDAVRLTAETLCRPPGDYQIGIDRRGTDVRALVDDARDLALTEPAGTAPQADLAPVAVATLGHMIRALDGFTGLPLSAHTPLSALGRTSVQMVQVHARLEGALDTAIPHEMFFAATTLGALAGALHESGQQASVFGPATSAT</sequence>
<dbReference type="AlphaFoldDB" id="A0A060Q371"/>
<dbReference type="SUPFAM" id="SSF56801">
    <property type="entry name" value="Acetyl-CoA synthetase-like"/>
    <property type="match status" value="1"/>
</dbReference>
<dbReference type="Gene3D" id="3.30.300.30">
    <property type="match status" value="1"/>
</dbReference>